<dbReference type="PROSITE" id="PS51202">
    <property type="entry name" value="RCK_C"/>
    <property type="match status" value="1"/>
</dbReference>
<gene>
    <name evidence="6" type="ORF">EJN90_02440</name>
</gene>
<dbReference type="GO" id="GO:0006813">
    <property type="term" value="P:potassium ion transport"/>
    <property type="evidence" value="ECO:0007669"/>
    <property type="project" value="InterPro"/>
</dbReference>
<dbReference type="PANTHER" id="PTHR44846">
    <property type="entry name" value="MANNOSYL-D-GLYCERATE TRANSPORT/METABOLISM SYSTEM REPRESSOR MNGR-RELATED"/>
    <property type="match status" value="1"/>
</dbReference>
<keyword evidence="1" id="KW-0805">Transcription regulation</keyword>
<dbReference type="InterPro" id="IPR036721">
    <property type="entry name" value="RCK_C_sf"/>
</dbReference>
<dbReference type="InterPro" id="IPR050679">
    <property type="entry name" value="Bact_HTH_transcr_reg"/>
</dbReference>
<feature type="domain" description="RCK C-terminal" evidence="5">
    <location>
        <begin position="122"/>
        <end position="206"/>
    </location>
</feature>
<dbReference type="InterPro" id="IPR006037">
    <property type="entry name" value="RCK_C"/>
</dbReference>
<dbReference type="PROSITE" id="PS50949">
    <property type="entry name" value="HTH_GNTR"/>
    <property type="match status" value="1"/>
</dbReference>
<protein>
    <submittedName>
        <fullName evidence="6">GntR family transcriptional regulator</fullName>
    </submittedName>
</protein>
<evidence type="ECO:0000313" key="6">
    <source>
        <dbReference type="EMBL" id="AZP03620.1"/>
    </source>
</evidence>
<dbReference type="GO" id="GO:0003700">
    <property type="term" value="F:DNA-binding transcription factor activity"/>
    <property type="evidence" value="ECO:0007669"/>
    <property type="project" value="InterPro"/>
</dbReference>
<evidence type="ECO:0000256" key="3">
    <source>
        <dbReference type="ARBA" id="ARBA00023163"/>
    </source>
</evidence>
<name>A0A3Q9BKW7_9LACT</name>
<dbReference type="RefSeq" id="WP_126108711.1">
    <property type="nucleotide sequence ID" value="NZ_CP034465.1"/>
</dbReference>
<dbReference type="SMART" id="SM00345">
    <property type="entry name" value="HTH_GNTR"/>
    <property type="match status" value="1"/>
</dbReference>
<sequence length="208" mass="23946">MKNKVVKPLYQQVALNLAQRVAEGYYAEGEKLHTRSTIAKSYDISPETARKAVQVLDDLGIMESYHGSGTYVASREKAQTYVRQFQDVQTIENMKSQILDSVERQQKEWKNFSQLLDDVITQTRQSYTLNPFIPYELVLTKEAAHLDQTVADLNVWQETGATIVALMQNEKLLLSPGPYAKLNENDTIYFVGNEYSLQYMRNFFYPKP</sequence>
<keyword evidence="2" id="KW-0238">DNA-binding</keyword>
<dbReference type="Pfam" id="PF02080">
    <property type="entry name" value="TrkA_C"/>
    <property type="match status" value="1"/>
</dbReference>
<keyword evidence="7" id="KW-1185">Reference proteome</keyword>
<evidence type="ECO:0000259" key="4">
    <source>
        <dbReference type="PROSITE" id="PS50949"/>
    </source>
</evidence>
<accession>A0A3Q9BKW7</accession>
<proteinExistence type="predicted"/>
<evidence type="ECO:0000256" key="2">
    <source>
        <dbReference type="ARBA" id="ARBA00023125"/>
    </source>
</evidence>
<keyword evidence="3" id="KW-0804">Transcription</keyword>
<feature type="domain" description="HTH gntR-type" evidence="4">
    <location>
        <begin position="7"/>
        <end position="75"/>
    </location>
</feature>
<evidence type="ECO:0000259" key="5">
    <source>
        <dbReference type="PROSITE" id="PS51202"/>
    </source>
</evidence>
<dbReference type="AlphaFoldDB" id="A0A3Q9BKW7"/>
<evidence type="ECO:0000256" key="1">
    <source>
        <dbReference type="ARBA" id="ARBA00023015"/>
    </source>
</evidence>
<organism evidence="6 7">
    <name type="scientific">Jeotgalibaca ciconiae</name>
    <dbReference type="NCBI Taxonomy" id="2496265"/>
    <lineage>
        <taxon>Bacteria</taxon>
        <taxon>Bacillati</taxon>
        <taxon>Bacillota</taxon>
        <taxon>Bacilli</taxon>
        <taxon>Lactobacillales</taxon>
        <taxon>Carnobacteriaceae</taxon>
        <taxon>Jeotgalibaca</taxon>
    </lineage>
</organism>
<dbReference type="Gene3D" id="1.10.10.10">
    <property type="entry name" value="Winged helix-like DNA-binding domain superfamily/Winged helix DNA-binding domain"/>
    <property type="match status" value="1"/>
</dbReference>
<reference evidence="7" key="1">
    <citation type="submission" date="2018-12" db="EMBL/GenBank/DDBJ databases">
        <title>Complete genome sequencing of Jeotgalibaca sp. H21T32.</title>
        <authorList>
            <person name="Bae J.-W."/>
            <person name="Lee S.-Y."/>
        </authorList>
    </citation>
    <scope>NUCLEOTIDE SEQUENCE [LARGE SCALE GENOMIC DNA]</scope>
    <source>
        <strain evidence="7">H21T32</strain>
    </source>
</reference>
<dbReference type="SUPFAM" id="SSF46785">
    <property type="entry name" value="Winged helix' DNA-binding domain"/>
    <property type="match status" value="1"/>
</dbReference>
<dbReference type="PANTHER" id="PTHR44846:SF1">
    <property type="entry name" value="MANNOSYL-D-GLYCERATE TRANSPORT_METABOLISM SYSTEM REPRESSOR MNGR-RELATED"/>
    <property type="match status" value="1"/>
</dbReference>
<dbReference type="GO" id="GO:0003677">
    <property type="term" value="F:DNA binding"/>
    <property type="evidence" value="ECO:0007669"/>
    <property type="project" value="UniProtKB-KW"/>
</dbReference>
<dbReference type="InterPro" id="IPR036390">
    <property type="entry name" value="WH_DNA-bd_sf"/>
</dbReference>
<dbReference type="KEGG" id="jeh:EJN90_02440"/>
<dbReference type="CDD" id="cd07377">
    <property type="entry name" value="WHTH_GntR"/>
    <property type="match status" value="1"/>
</dbReference>
<dbReference type="InterPro" id="IPR000524">
    <property type="entry name" value="Tscrpt_reg_HTH_GntR"/>
</dbReference>
<dbReference type="Gene3D" id="3.30.70.1450">
    <property type="entry name" value="Regulator of K+ conductance, C-terminal domain"/>
    <property type="match status" value="1"/>
</dbReference>
<dbReference type="OrthoDB" id="226679at2"/>
<dbReference type="EMBL" id="CP034465">
    <property type="protein sequence ID" value="AZP03620.1"/>
    <property type="molecule type" value="Genomic_DNA"/>
</dbReference>
<dbReference type="Pfam" id="PF00392">
    <property type="entry name" value="GntR"/>
    <property type="match status" value="1"/>
</dbReference>
<dbReference type="InterPro" id="IPR036388">
    <property type="entry name" value="WH-like_DNA-bd_sf"/>
</dbReference>
<evidence type="ECO:0000313" key="7">
    <source>
        <dbReference type="Proteomes" id="UP000273326"/>
    </source>
</evidence>
<dbReference type="GO" id="GO:0045892">
    <property type="term" value="P:negative regulation of DNA-templated transcription"/>
    <property type="evidence" value="ECO:0007669"/>
    <property type="project" value="TreeGrafter"/>
</dbReference>
<dbReference type="GO" id="GO:0008324">
    <property type="term" value="F:monoatomic cation transmembrane transporter activity"/>
    <property type="evidence" value="ECO:0007669"/>
    <property type="project" value="InterPro"/>
</dbReference>
<dbReference type="SUPFAM" id="SSF116726">
    <property type="entry name" value="TrkA C-terminal domain-like"/>
    <property type="match status" value="1"/>
</dbReference>
<dbReference type="Proteomes" id="UP000273326">
    <property type="component" value="Chromosome"/>
</dbReference>